<dbReference type="EMBL" id="BAAARN010000001">
    <property type="protein sequence ID" value="GAA2736008.1"/>
    <property type="molecule type" value="Genomic_DNA"/>
</dbReference>
<evidence type="ECO:0000313" key="2">
    <source>
        <dbReference type="EMBL" id="GAA2736008.1"/>
    </source>
</evidence>
<comment type="caution">
    <text evidence="2">The sequence shown here is derived from an EMBL/GenBank/DDBJ whole genome shotgun (WGS) entry which is preliminary data.</text>
</comment>
<sequence length="147" mass="14887">MGSPEGGADPVRVGASGVSVVRQVRHTQEFAAFFLIRPGPQEAVADVPRAPVAPGVGQELVKGSPRNFHERCISSDARRSSPVSGPIGGTGPMQGKETSCPAGKTLADGAVPVWLGRWLGGASVEVGGAGDCVAGLPFGARHRVGPV</sequence>
<reference evidence="3" key="1">
    <citation type="journal article" date="2019" name="Int. J. Syst. Evol. Microbiol.">
        <title>The Global Catalogue of Microorganisms (GCM) 10K type strain sequencing project: providing services to taxonomists for standard genome sequencing and annotation.</title>
        <authorList>
            <consortium name="The Broad Institute Genomics Platform"/>
            <consortium name="The Broad Institute Genome Sequencing Center for Infectious Disease"/>
            <person name="Wu L."/>
            <person name="Ma J."/>
        </authorList>
    </citation>
    <scope>NUCLEOTIDE SEQUENCE [LARGE SCALE GENOMIC DNA]</scope>
    <source>
        <strain evidence="3">JCM 16378</strain>
    </source>
</reference>
<feature type="region of interest" description="Disordered" evidence="1">
    <location>
        <begin position="72"/>
        <end position="102"/>
    </location>
</feature>
<protein>
    <submittedName>
        <fullName evidence="2">Uncharacterized protein</fullName>
    </submittedName>
</protein>
<accession>A0ABN3UN16</accession>
<evidence type="ECO:0000313" key="3">
    <source>
        <dbReference type="Proteomes" id="UP001501326"/>
    </source>
</evidence>
<name>A0ABN3UN16_9MICO</name>
<organism evidence="2 3">
    <name type="scientific">Pedococcus aerophilus</name>
    <dbReference type="NCBI Taxonomy" id="436356"/>
    <lineage>
        <taxon>Bacteria</taxon>
        <taxon>Bacillati</taxon>
        <taxon>Actinomycetota</taxon>
        <taxon>Actinomycetes</taxon>
        <taxon>Micrococcales</taxon>
        <taxon>Intrasporangiaceae</taxon>
        <taxon>Pedococcus</taxon>
    </lineage>
</organism>
<proteinExistence type="predicted"/>
<evidence type="ECO:0000256" key="1">
    <source>
        <dbReference type="SAM" id="MobiDB-lite"/>
    </source>
</evidence>
<gene>
    <name evidence="2" type="ORF">GCM10009867_19660</name>
</gene>
<dbReference type="Proteomes" id="UP001501326">
    <property type="component" value="Unassembled WGS sequence"/>
</dbReference>
<keyword evidence="3" id="KW-1185">Reference proteome</keyword>